<evidence type="ECO:0000313" key="1">
    <source>
        <dbReference type="EMBL" id="KAB1159511.1"/>
    </source>
</evidence>
<organism evidence="1 2">
    <name type="scientific">Tenacibaculum aiptasiae</name>
    <dbReference type="NCBI Taxonomy" id="426481"/>
    <lineage>
        <taxon>Bacteria</taxon>
        <taxon>Pseudomonadati</taxon>
        <taxon>Bacteroidota</taxon>
        <taxon>Flavobacteriia</taxon>
        <taxon>Flavobacteriales</taxon>
        <taxon>Flavobacteriaceae</taxon>
        <taxon>Tenacibaculum</taxon>
    </lineage>
</organism>
<dbReference type="AlphaFoldDB" id="A0A7J5APJ1"/>
<protein>
    <submittedName>
        <fullName evidence="1">Uncharacterized protein</fullName>
    </submittedName>
</protein>
<reference evidence="1 2" key="1">
    <citation type="submission" date="2019-09" db="EMBL/GenBank/DDBJ databases">
        <authorList>
            <person name="Cao W.R."/>
        </authorList>
    </citation>
    <scope>NUCLEOTIDE SEQUENCE [LARGE SCALE GENOMIC DNA]</scope>
    <source>
        <strain evidence="2">a4</strain>
    </source>
</reference>
<gene>
    <name evidence="1" type="ORF">F7018_04155</name>
</gene>
<dbReference type="OrthoDB" id="9858142at2"/>
<accession>A0A7J5APJ1</accession>
<dbReference type="RefSeq" id="WP_150898730.1">
    <property type="nucleotide sequence ID" value="NZ_WAAU01000008.1"/>
</dbReference>
<sequence length="120" mass="13022">MNNLELIPEVSASIKEQLTQDFLDNCIKSDRGAALADLVYNKAINNPLVRTPQKISFGQLSTFWVVLTQIGEKVNLGGHWITGGAVKADALGIKSVIDGQYEGTPQITVGEVTEQAIWIP</sequence>
<keyword evidence="2" id="KW-1185">Reference proteome</keyword>
<dbReference type="EMBL" id="WAAU01000008">
    <property type="protein sequence ID" value="KAB1159511.1"/>
    <property type="molecule type" value="Genomic_DNA"/>
</dbReference>
<evidence type="ECO:0000313" key="2">
    <source>
        <dbReference type="Proteomes" id="UP000467305"/>
    </source>
</evidence>
<comment type="caution">
    <text evidence="1">The sequence shown here is derived from an EMBL/GenBank/DDBJ whole genome shotgun (WGS) entry which is preliminary data.</text>
</comment>
<dbReference type="Proteomes" id="UP000467305">
    <property type="component" value="Unassembled WGS sequence"/>
</dbReference>
<proteinExistence type="predicted"/>
<name>A0A7J5APJ1_9FLAO</name>